<organism evidence="3 4">
    <name type="scientific">Verticiella sediminum</name>
    <dbReference type="NCBI Taxonomy" id="1247510"/>
    <lineage>
        <taxon>Bacteria</taxon>
        <taxon>Pseudomonadati</taxon>
        <taxon>Pseudomonadota</taxon>
        <taxon>Betaproteobacteria</taxon>
        <taxon>Burkholderiales</taxon>
        <taxon>Alcaligenaceae</taxon>
        <taxon>Verticiella</taxon>
    </lineage>
</organism>
<evidence type="ECO:0000313" key="3">
    <source>
        <dbReference type="EMBL" id="TSH90415.1"/>
    </source>
</evidence>
<accession>A0A556ABZ9</accession>
<reference evidence="3 4" key="1">
    <citation type="submission" date="2019-07" db="EMBL/GenBank/DDBJ databases">
        <title>Qingshengfaniella alkalisoli gen. nov., sp. nov., isolated from saline soil.</title>
        <authorList>
            <person name="Xu L."/>
            <person name="Huang X.-X."/>
            <person name="Sun J.-Q."/>
        </authorList>
    </citation>
    <scope>NUCLEOTIDE SEQUENCE [LARGE SCALE GENOMIC DNA]</scope>
    <source>
        <strain evidence="3 4">DSM 27279</strain>
    </source>
</reference>
<feature type="domain" description="Putative regulatory protein FmdB zinc ribbon" evidence="2">
    <location>
        <begin position="1"/>
        <end position="43"/>
    </location>
</feature>
<dbReference type="InterPro" id="IPR013429">
    <property type="entry name" value="Regulatory_FmdB_Zinc_ribbon"/>
</dbReference>
<protein>
    <submittedName>
        <fullName evidence="3">Zinc ribbon domain-containing protein</fullName>
    </submittedName>
</protein>
<feature type="region of interest" description="Disordered" evidence="1">
    <location>
        <begin position="86"/>
        <end position="107"/>
    </location>
</feature>
<name>A0A556ABZ9_9BURK</name>
<dbReference type="AlphaFoldDB" id="A0A556ABZ9"/>
<sequence length="107" mass="11374">MPLYEYVCTSCGAGFERLAPLARRHESAPCPACGEAAGERAVLTPPALSTLSAAARQAHAVNERSRHEPRSSARHGMSCMCCKPGRAGGGEAQPKAFPNSRPWMISH</sequence>
<dbReference type="SMART" id="SM00834">
    <property type="entry name" value="CxxC_CXXC_SSSS"/>
    <property type="match status" value="1"/>
</dbReference>
<dbReference type="EMBL" id="VLTJ01000039">
    <property type="protein sequence ID" value="TSH90415.1"/>
    <property type="molecule type" value="Genomic_DNA"/>
</dbReference>
<evidence type="ECO:0000259" key="2">
    <source>
        <dbReference type="SMART" id="SM00834"/>
    </source>
</evidence>
<dbReference type="Pfam" id="PF09723">
    <property type="entry name" value="Zn_ribbon_8"/>
    <property type="match status" value="1"/>
</dbReference>
<comment type="caution">
    <text evidence="3">The sequence shown here is derived from an EMBL/GenBank/DDBJ whole genome shotgun (WGS) entry which is preliminary data.</text>
</comment>
<keyword evidence="4" id="KW-1185">Reference proteome</keyword>
<dbReference type="OrthoDB" id="9813321at2"/>
<evidence type="ECO:0000256" key="1">
    <source>
        <dbReference type="SAM" id="MobiDB-lite"/>
    </source>
</evidence>
<dbReference type="RefSeq" id="WP_143950331.1">
    <property type="nucleotide sequence ID" value="NZ_BAABMB010000003.1"/>
</dbReference>
<evidence type="ECO:0000313" key="4">
    <source>
        <dbReference type="Proteomes" id="UP000318405"/>
    </source>
</evidence>
<dbReference type="Proteomes" id="UP000318405">
    <property type="component" value="Unassembled WGS sequence"/>
</dbReference>
<dbReference type="NCBIfam" id="TIGR02605">
    <property type="entry name" value="CxxC_CxxC_SSSS"/>
    <property type="match status" value="1"/>
</dbReference>
<proteinExistence type="predicted"/>
<gene>
    <name evidence="3" type="ORF">FOZ76_21580</name>
</gene>